<sequence>MIDRRFGVAAAALALLAACSSQPSARSAPTQVPTAAPKTASASTPHTLLLISIDGLRADMLDRGITPNLSQLAREGVRARWMTPSYPSLTFPNHYTLVTGLRPDHHGIVHNSMRDPTLGGFWLSKSEAVGDARWWGGEPVWVGVENSGQHAATWSWPGSEAAIKGVRPSQWRHYQKGVRLDTRMDAVRGWLKTDGARRNRLVTLYFEHVDEAGHDHGPESREYADAVRAVDAAIGRLLTGMQRDGTRARTNIIVVSDHGMAEVAPGHAISVEDIAPPRIATAITDGQVIGLQPLPGQQDAAEASVLGAHDHYDCWRKAELPARWQYGSHPRIPSIVCQMHEGWDALFPDKLAKRAQRGTRGSHGFDPALPSMRAVFLAQGPDLAQGKTLPGFDNVDVYALMTRLLGIPAAPNDGNPATLLPALRVPPAADAK</sequence>
<keyword evidence="1" id="KW-0732">Signal</keyword>
<dbReference type="InterPro" id="IPR002591">
    <property type="entry name" value="Phosphodiest/P_Trfase"/>
</dbReference>
<protein>
    <submittedName>
        <fullName evidence="3">Alkaline phosphatase family protein</fullName>
    </submittedName>
    <submittedName>
        <fullName evidence="2">Phosphodiesterase</fullName>
    </submittedName>
</protein>
<evidence type="ECO:0000313" key="4">
    <source>
        <dbReference type="EMBL" id="RXD53113.1"/>
    </source>
</evidence>
<dbReference type="GeneID" id="61779634"/>
<reference evidence="4 6" key="2">
    <citation type="submission" date="2018-02" db="EMBL/GenBank/DDBJ databases">
        <title>Characterization of Xanthomonas diversity in transplant houses and field plants.</title>
        <authorList>
            <person name="Abrahamian P."/>
            <person name="Timilsina S."/>
            <person name="Minsavage G.V."/>
            <person name="Goss E.M."/>
            <person name="Jones J.B."/>
            <person name="Vallad G.E."/>
        </authorList>
    </citation>
    <scope>NUCLEOTIDE SEQUENCE [LARGE SCALE GENOMIC DNA]</scope>
    <source>
        <strain evidence="4 6">GEV2132</strain>
    </source>
</reference>
<reference evidence="2 5" key="1">
    <citation type="submission" date="2015-02" db="EMBL/GenBank/DDBJ databases">
        <title>Whole genome sequencing of multiple isolates of three species of pepper and tomato-infecting xanthomonads reveals genetic diversity in field strains and pinpoints effectors responsible for host specificity.</title>
        <authorList>
            <person name="Schwartz A."/>
            <person name="Dahlbeck D."/>
            <person name="Staskawicz B."/>
            <person name="Bart R."/>
            <person name="Potnis N."/>
            <person name="Minsavage G."/>
            <person name="Timilsina S."/>
            <person name="Goss E."/>
            <person name="Jones J."/>
            <person name="Vallad G."/>
            <person name="Barak J."/>
            <person name="Miller S."/>
            <person name="Ritchie D."/>
            <person name="Martins J.Jr."/>
            <person name="Patane J.S."/>
            <person name="Setubal J.C."/>
        </authorList>
    </citation>
    <scope>NUCLEOTIDE SEQUENCE [LARGE SCALE GENOMIC DNA]</scope>
    <source>
        <strain evidence="2 5">Xp3-15</strain>
    </source>
</reference>
<evidence type="ECO:0000256" key="1">
    <source>
        <dbReference type="SAM" id="SignalP"/>
    </source>
</evidence>
<feature type="chain" id="PRO_5044542727" evidence="1">
    <location>
        <begin position="26"/>
        <end position="432"/>
    </location>
</feature>
<comment type="caution">
    <text evidence="3">The sequence shown here is derived from an EMBL/GenBank/DDBJ whole genome shotgun (WGS) entry which is preliminary data.</text>
</comment>
<evidence type="ECO:0000313" key="6">
    <source>
        <dbReference type="Proteomes" id="UP000289372"/>
    </source>
</evidence>
<evidence type="ECO:0000313" key="2">
    <source>
        <dbReference type="EMBL" id="KLC02831.1"/>
    </source>
</evidence>
<gene>
    <name evidence="4" type="ORF">DB769_13225</name>
    <name evidence="3" type="ORF">G3W61_00975</name>
    <name evidence="2" type="ORF">XP315_18425</name>
</gene>
<dbReference type="SUPFAM" id="SSF53649">
    <property type="entry name" value="Alkaline phosphatase-like"/>
    <property type="match status" value="1"/>
</dbReference>
<dbReference type="Proteomes" id="UP000471082">
    <property type="component" value="Unassembled WGS sequence"/>
</dbReference>
<reference evidence="3 7" key="3">
    <citation type="submission" date="2019-11" db="EMBL/GenBank/DDBJ databases">
        <title>Genome-resolved metagenomics to study the prevalence of co-infection and intraspecific heterogeneity among plant pathogen metapopulations.</title>
        <authorList>
            <person name="Newberry E."/>
            <person name="Bhandari R."/>
            <person name="Kemble J."/>
            <person name="Sikora E."/>
            <person name="Potnis N."/>
        </authorList>
    </citation>
    <scope>NUCLEOTIDE SEQUENCE [LARGE SCALE GENOMIC DNA]</scope>
    <source>
        <strain evidence="3">Xp_Tom_Tuscaloosa_18b</strain>
    </source>
</reference>
<accession>A0A0G8WFB8</accession>
<dbReference type="EMBL" id="JAAGYU010000002">
    <property type="protein sequence ID" value="NEL74842.1"/>
    <property type="molecule type" value="Genomic_DNA"/>
</dbReference>
<dbReference type="EMBL" id="JZUY01000048">
    <property type="protein sequence ID" value="KLC02831.1"/>
    <property type="molecule type" value="Genomic_DNA"/>
</dbReference>
<dbReference type="Proteomes" id="UP000289372">
    <property type="component" value="Unassembled WGS sequence"/>
</dbReference>
<dbReference type="Pfam" id="PF01663">
    <property type="entry name" value="Phosphodiest"/>
    <property type="match status" value="1"/>
</dbReference>
<dbReference type="PANTHER" id="PTHR10151:SF120">
    <property type="entry name" value="BIS(5'-ADENOSYL)-TRIPHOSPHATASE"/>
    <property type="match status" value="1"/>
</dbReference>
<dbReference type="RefSeq" id="WP_008571872.1">
    <property type="nucleotide sequence ID" value="NZ_CP018475.1"/>
</dbReference>
<dbReference type="InterPro" id="IPR017850">
    <property type="entry name" value="Alkaline_phosphatase_core_sf"/>
</dbReference>
<feature type="signal peptide" evidence="1">
    <location>
        <begin position="1"/>
        <end position="25"/>
    </location>
</feature>
<keyword evidence="5" id="KW-1185">Reference proteome</keyword>
<name>A0A0G8WFB8_XANPE</name>
<evidence type="ECO:0000313" key="7">
    <source>
        <dbReference type="Proteomes" id="UP000471082"/>
    </source>
</evidence>
<dbReference type="AlphaFoldDB" id="A0A0G8WFB8"/>
<dbReference type="Gene3D" id="3.30.1360.180">
    <property type="match status" value="1"/>
</dbReference>
<proteinExistence type="predicted"/>
<dbReference type="CDD" id="cd16018">
    <property type="entry name" value="Enpp"/>
    <property type="match status" value="1"/>
</dbReference>
<dbReference type="KEGG" id="xpe:BJD13_02490"/>
<evidence type="ECO:0000313" key="3">
    <source>
        <dbReference type="EMBL" id="NEL74842.1"/>
    </source>
</evidence>
<dbReference type="Proteomes" id="UP000035369">
    <property type="component" value="Unassembled WGS sequence"/>
</dbReference>
<dbReference type="PROSITE" id="PS51257">
    <property type="entry name" value="PROKAR_LIPOPROTEIN"/>
    <property type="match status" value="1"/>
</dbReference>
<dbReference type="GO" id="GO:0016787">
    <property type="term" value="F:hydrolase activity"/>
    <property type="evidence" value="ECO:0007669"/>
    <property type="project" value="UniProtKB-ARBA"/>
</dbReference>
<dbReference type="PANTHER" id="PTHR10151">
    <property type="entry name" value="ECTONUCLEOTIDE PYROPHOSPHATASE/PHOSPHODIESTERASE"/>
    <property type="match status" value="1"/>
</dbReference>
<evidence type="ECO:0000313" key="5">
    <source>
        <dbReference type="Proteomes" id="UP000035369"/>
    </source>
</evidence>
<dbReference type="EMBL" id="PUUL01000072">
    <property type="protein sequence ID" value="RXD53113.1"/>
    <property type="molecule type" value="Genomic_DNA"/>
</dbReference>
<dbReference type="Gene3D" id="3.40.720.10">
    <property type="entry name" value="Alkaline Phosphatase, subunit A"/>
    <property type="match status" value="1"/>
</dbReference>
<organism evidence="3 7">
    <name type="scientific">Xanthomonas perforans</name>
    <dbReference type="NCBI Taxonomy" id="442694"/>
    <lineage>
        <taxon>Bacteria</taxon>
        <taxon>Pseudomonadati</taxon>
        <taxon>Pseudomonadota</taxon>
        <taxon>Gammaproteobacteria</taxon>
        <taxon>Lysobacterales</taxon>
        <taxon>Lysobacteraceae</taxon>
        <taxon>Xanthomonas</taxon>
    </lineage>
</organism>